<protein>
    <submittedName>
        <fullName evidence="3">Uncharacterized protein</fullName>
    </submittedName>
</protein>
<dbReference type="OrthoDB" id="5377009at2759"/>
<sequence>MHQPVQTPLALPSLQHPPPPSHATHLSLRGGNRSNVSNDIDDSSFDDVDIADSVRPPPSAFTAATAYDPHSRSPLQDYPAAPSRLDHQRSLTNTFFDNCRTTANLATSTLQQHTSKASFHSPTKSLASFIPSRSVIESTASQPKIRAGAKVISNWFNGSSGPVNLGIAAQSSAREDSDEEYDSEEDEDNTMIAGMWNRTPALTRSSTTNDTTPKASPAKSQTSIGVGKFAWLLNTQKNAVIPPPVPSPTYHDPDDELLNLNISQSLFPHGPVDPLDPSSFHDLLSVAEKLLSRYQTAYREVSSELADTRAEQSAQDDELDEADTRTRHLKMQLETVAARASEQDAEMRKLREDLAFERRARQEEEAARKRSLSLVKSSGSPLADSPRRRNRVSNSDVSIDSGFESDCETDATSIFSRAPSCMSPTDTVPSSAASVADAQLDTTPKGKKPLLLQRQSTYDKVRDGSVTLEQGGWGCANCEGGAYSAVWGRLAREREENSHLRTRVETLEEAVESALNVVDGPWGR</sequence>
<accession>A0A6A6X6Z1</accession>
<dbReference type="AlphaFoldDB" id="A0A6A6X6Z1"/>
<keyword evidence="4" id="KW-1185">Reference proteome</keyword>
<proteinExistence type="predicted"/>
<reference evidence="3" key="1">
    <citation type="journal article" date="2020" name="Stud. Mycol.">
        <title>101 Dothideomycetes genomes: a test case for predicting lifestyles and emergence of pathogens.</title>
        <authorList>
            <person name="Haridas S."/>
            <person name="Albert R."/>
            <person name="Binder M."/>
            <person name="Bloem J."/>
            <person name="Labutti K."/>
            <person name="Salamov A."/>
            <person name="Andreopoulos B."/>
            <person name="Baker S."/>
            <person name="Barry K."/>
            <person name="Bills G."/>
            <person name="Bluhm B."/>
            <person name="Cannon C."/>
            <person name="Castanera R."/>
            <person name="Culley D."/>
            <person name="Daum C."/>
            <person name="Ezra D."/>
            <person name="Gonzalez J."/>
            <person name="Henrissat B."/>
            <person name="Kuo A."/>
            <person name="Liang C."/>
            <person name="Lipzen A."/>
            <person name="Lutzoni F."/>
            <person name="Magnuson J."/>
            <person name="Mondo S."/>
            <person name="Nolan M."/>
            <person name="Ohm R."/>
            <person name="Pangilinan J."/>
            <person name="Park H.-J."/>
            <person name="Ramirez L."/>
            <person name="Alfaro M."/>
            <person name="Sun H."/>
            <person name="Tritt A."/>
            <person name="Yoshinaga Y."/>
            <person name="Zwiers L.-H."/>
            <person name="Turgeon B."/>
            <person name="Goodwin S."/>
            <person name="Spatafora J."/>
            <person name="Crous P."/>
            <person name="Grigoriev I."/>
        </authorList>
    </citation>
    <scope>NUCLEOTIDE SEQUENCE</scope>
    <source>
        <strain evidence="3">CBS 109.77</strain>
    </source>
</reference>
<organism evidence="3 4">
    <name type="scientific">Melanomma pulvis-pyrius CBS 109.77</name>
    <dbReference type="NCBI Taxonomy" id="1314802"/>
    <lineage>
        <taxon>Eukaryota</taxon>
        <taxon>Fungi</taxon>
        <taxon>Dikarya</taxon>
        <taxon>Ascomycota</taxon>
        <taxon>Pezizomycotina</taxon>
        <taxon>Dothideomycetes</taxon>
        <taxon>Pleosporomycetidae</taxon>
        <taxon>Pleosporales</taxon>
        <taxon>Melanommataceae</taxon>
        <taxon>Melanomma</taxon>
    </lineage>
</organism>
<dbReference type="EMBL" id="MU002006">
    <property type="protein sequence ID" value="KAF2791687.1"/>
    <property type="molecule type" value="Genomic_DNA"/>
</dbReference>
<name>A0A6A6X6Z1_9PLEO</name>
<dbReference type="Proteomes" id="UP000799757">
    <property type="component" value="Unassembled WGS sequence"/>
</dbReference>
<evidence type="ECO:0000256" key="2">
    <source>
        <dbReference type="SAM" id="MobiDB-lite"/>
    </source>
</evidence>
<keyword evidence="1" id="KW-0175">Coiled coil</keyword>
<evidence type="ECO:0000256" key="1">
    <source>
        <dbReference type="SAM" id="Coils"/>
    </source>
</evidence>
<feature type="compositionally biased region" description="Acidic residues" evidence="2">
    <location>
        <begin position="39"/>
        <end position="50"/>
    </location>
</feature>
<gene>
    <name evidence="3" type="ORF">K505DRAFT_326666</name>
</gene>
<feature type="region of interest" description="Disordered" evidence="2">
    <location>
        <begin position="1"/>
        <end position="83"/>
    </location>
</feature>
<feature type="coiled-coil region" evidence="1">
    <location>
        <begin position="490"/>
        <end position="517"/>
    </location>
</feature>
<feature type="region of interest" description="Disordered" evidence="2">
    <location>
        <begin position="201"/>
        <end position="221"/>
    </location>
</feature>
<evidence type="ECO:0000313" key="3">
    <source>
        <dbReference type="EMBL" id="KAF2791687.1"/>
    </source>
</evidence>
<feature type="region of interest" description="Disordered" evidence="2">
    <location>
        <begin position="365"/>
        <end position="403"/>
    </location>
</feature>
<evidence type="ECO:0000313" key="4">
    <source>
        <dbReference type="Proteomes" id="UP000799757"/>
    </source>
</evidence>